<evidence type="ECO:0000313" key="6">
    <source>
        <dbReference type="EMBL" id="SEM33220.1"/>
    </source>
</evidence>
<evidence type="ECO:0000256" key="4">
    <source>
        <dbReference type="ARBA" id="ARBA00023136"/>
    </source>
</evidence>
<feature type="transmembrane region" description="Helical" evidence="5">
    <location>
        <begin position="68"/>
        <end position="91"/>
    </location>
</feature>
<feature type="transmembrane region" description="Helical" evidence="5">
    <location>
        <begin position="43"/>
        <end position="61"/>
    </location>
</feature>
<evidence type="ECO:0000256" key="1">
    <source>
        <dbReference type="ARBA" id="ARBA00004141"/>
    </source>
</evidence>
<dbReference type="EMBL" id="FOBM01000015">
    <property type="protein sequence ID" value="SEM33220.1"/>
    <property type="molecule type" value="Genomic_DNA"/>
</dbReference>
<evidence type="ECO:0000313" key="7">
    <source>
        <dbReference type="Proteomes" id="UP000182764"/>
    </source>
</evidence>
<keyword evidence="4 5" id="KW-0472">Membrane</keyword>
<accession>A0A1H7XHI6</accession>
<protein>
    <submittedName>
        <fullName evidence="6">Uncharacterized protein YpbQ, isoprenylcysteine carboxyl methyltransferase (ICMT) family</fullName>
    </submittedName>
</protein>
<gene>
    <name evidence="6" type="ORF">SAMN04487839_1157</name>
</gene>
<dbReference type="Pfam" id="PF04140">
    <property type="entry name" value="ICMT"/>
    <property type="match status" value="1"/>
</dbReference>
<dbReference type="GO" id="GO:0032259">
    <property type="term" value="P:methylation"/>
    <property type="evidence" value="ECO:0007669"/>
    <property type="project" value="UniProtKB-KW"/>
</dbReference>
<name>A0A1H7XHI6_9STRE</name>
<dbReference type="Gene3D" id="1.20.120.1630">
    <property type="match status" value="1"/>
</dbReference>
<evidence type="ECO:0000256" key="2">
    <source>
        <dbReference type="ARBA" id="ARBA00022692"/>
    </source>
</evidence>
<keyword evidence="6" id="KW-0489">Methyltransferase</keyword>
<dbReference type="PANTHER" id="PTHR43847">
    <property type="entry name" value="BLL3993 PROTEIN"/>
    <property type="match status" value="1"/>
</dbReference>
<reference evidence="6 7" key="1">
    <citation type="submission" date="2016-10" db="EMBL/GenBank/DDBJ databases">
        <authorList>
            <person name="de Groot N.N."/>
        </authorList>
    </citation>
    <scope>NUCLEOTIDE SEQUENCE [LARGE SCALE GENOMIC DNA]</scope>
    <source>
        <strain evidence="6 7">VTM1R29</strain>
    </source>
</reference>
<evidence type="ECO:0000256" key="5">
    <source>
        <dbReference type="SAM" id="Phobius"/>
    </source>
</evidence>
<keyword evidence="6" id="KW-0808">Transferase</keyword>
<dbReference type="InterPro" id="IPR052527">
    <property type="entry name" value="Metal_cation-efflux_comp"/>
</dbReference>
<dbReference type="GO" id="GO:0004671">
    <property type="term" value="F:protein C-terminal S-isoprenylcysteine carboxyl O-methyltransferase activity"/>
    <property type="evidence" value="ECO:0007669"/>
    <property type="project" value="InterPro"/>
</dbReference>
<organism evidence="6 7">
    <name type="scientific">Streptococcus gallolyticus</name>
    <dbReference type="NCBI Taxonomy" id="315405"/>
    <lineage>
        <taxon>Bacteria</taxon>
        <taxon>Bacillati</taxon>
        <taxon>Bacillota</taxon>
        <taxon>Bacilli</taxon>
        <taxon>Lactobacillales</taxon>
        <taxon>Streptococcaceae</taxon>
        <taxon>Streptococcus</taxon>
    </lineage>
</organism>
<dbReference type="PANTHER" id="PTHR43847:SF1">
    <property type="entry name" value="BLL3993 PROTEIN"/>
    <property type="match status" value="1"/>
</dbReference>
<evidence type="ECO:0000256" key="3">
    <source>
        <dbReference type="ARBA" id="ARBA00022989"/>
    </source>
</evidence>
<comment type="subcellular location">
    <subcellularLocation>
        <location evidence="1">Membrane</location>
        <topology evidence="1">Multi-pass membrane protein</topology>
    </subcellularLocation>
</comment>
<keyword evidence="3 5" id="KW-1133">Transmembrane helix</keyword>
<proteinExistence type="predicted"/>
<dbReference type="InterPro" id="IPR007269">
    <property type="entry name" value="ICMT_MeTrfase"/>
</dbReference>
<dbReference type="AlphaFoldDB" id="A0A1H7XHI6"/>
<dbReference type="Proteomes" id="UP000182764">
    <property type="component" value="Unassembled WGS sequence"/>
</dbReference>
<sequence length="176" mass="20509">MDYIWSNGHSVYYSFDFLKLSIENEKEILAKGGKEYGAQVSKIITILHILFYFFCLIEALLTKGSLDFIGILGLVFMVFSIGMLYMVTQILGKIWTVKLMVANNHQYIDHWIFRIIKHPNYFLNIAPELIGIALLCHARYTSSLILPFYVIAIYLRIRQENYLIKNVILLNGIYKK</sequence>
<feature type="transmembrane region" description="Helical" evidence="5">
    <location>
        <begin position="129"/>
        <end position="155"/>
    </location>
</feature>
<dbReference type="GO" id="GO:0016020">
    <property type="term" value="C:membrane"/>
    <property type="evidence" value="ECO:0007669"/>
    <property type="project" value="UniProtKB-SubCell"/>
</dbReference>
<keyword evidence="2 5" id="KW-0812">Transmembrane</keyword>